<evidence type="ECO:0000313" key="5">
    <source>
        <dbReference type="RefSeq" id="XP_040613415.1"/>
    </source>
</evidence>
<evidence type="ECO:0000259" key="3">
    <source>
        <dbReference type="PROSITE" id="PS50006"/>
    </source>
</evidence>
<keyword evidence="1" id="KW-0175">Coiled coil</keyword>
<proteinExistence type="predicted"/>
<dbReference type="Pfam" id="PF00498">
    <property type="entry name" value="FHA"/>
    <property type="match status" value="1"/>
</dbReference>
<dbReference type="RefSeq" id="XP_040613415.1">
    <property type="nucleotide sequence ID" value="XM_040757481.1"/>
</dbReference>
<feature type="coiled-coil region" evidence="1">
    <location>
        <begin position="669"/>
        <end position="857"/>
    </location>
</feature>
<sequence length="1483" mass="171153">MKAYLKSADGFFVLNKSTTIGKHVDSDLVLQSSDIDNHHALIEFNEEEGSFVLQDFNSRNGTFVNECHIQNVAVKLIPGDILRFGSAGLTYELVIENQPQVSCPWMRGPAPWAMPQPPQATQQPHQAPSPPHIPFYQGIRPASMQRSWSQGCPRPTMVPPAHQRPMSANGKMFSFVMDPKSPVIKQVWASAVELSEQCMVEGLSGAVPPTEFFMDQDLGPQDKDEIILLLGREVNRLSDFEIESKYKDAVIMNLRVELAELSQRLSEMVAAAAAARQTDRSVLKFQDQDEGDDLRQKEIESMKSQISALQKGYSQVLSQTLAERNSEIETLKNEGENLKRDHAITSGMVTSLQKDMSARNEQVQQLKEEVSQLKSQNKEKEYQLEALGSRCSVLKEELRKEEAQKESREAREKELKLCRSQMQDMEKEVKKLREELKKNCSNQNAISKTLREKSKVEEKLQEDSRRKLLQLQEMGNRETLIKTNLERAVGQLEHFRSQVIKATFGRAKPFHDKPVTDQQLIERIVQVTEDNLSFQQRKWTLQKETHLSNSKQEETEENMEKLRTLLSNCQACMRESCSSSDLKKEVGLLQHLQLSPPVSGLQKAVLDILRVSVSWLEETEQLLRDLNIQLSGSDKGFSLCLIYLLEQYKKIMCQTQELKVQMSTSQETQQCLQQEHQAEKEKLSKEKLEQEEKLTARIQQLTEEKKALETTIAQEQNRAKEALEAEQRRTQEVESCLASQKKTLEESIDQEKHRSQEALEKAQTRVRDLESQLACQKEVLEDSVDHEKRKMWEVLEAERRKTQDLENQLTQQKEISESITYERLKMRDTLEKEKRRIQDLENRLTKQREEIESKGQKEDILNDKLNDTLAMVEEAQRMKTAESLKAENLALKLNETLAELETTKTKMIILEERLRLQQQSIKALHDERESQKHGFEEEITEYKEQIKQHSQTIVNLEERLCQVSQHHRRIEGEIATLKDIEPAQKEEAPLEPSAGPPLDSSTKEAACDHLIDDLLTAQKEILSQQEIIMRLRTDLNEAHGRMSDLRGELSEKQKMELERHMALVQQQSIELSMLKAKAAQTSGLVEKKDRELKVLREALRDSQEKHRPHLSMEQKPRNLSQKCDISWQIEPVHPDSCCNLQEEPSFSDLGAKCKGSRHEETIQRQKKALSELRVRIKELEKTSSCNHKDHANESFLELKTLRMEKNVQKMLLDAKPDLTTLSRIEIQSPQTGLFSMGSNLAIEKSMKADASDALDLSEKLYMDMSRTLGSLMNIKDMSGHVNLKHLSPKERERVNHLRQKDLDLVFDKITQLKTRLQRKEELLRGREQELEQLRQSKVSLQMYQTQVAKLEDDVYKEAEEKALLKEALERTEQLLYQEKRLNRAFKQQRDRVEDQEQRNTSCSCPFKDNERQVRRGEIRQPRAKPVLARGRVFVEMAKNKMQNSSLQVGVKKVTLKMGQEKETKKDACRSSQFFSFVKPGGKN</sequence>
<reference evidence="5" key="1">
    <citation type="submission" date="2025-08" db="UniProtKB">
        <authorList>
            <consortium name="RefSeq"/>
        </authorList>
    </citation>
    <scope>IDENTIFICATION</scope>
    <source>
        <tissue evidence="5">Liver</tissue>
    </source>
</reference>
<name>A0ABM2YF60_MESAU</name>
<feature type="coiled-coil region" evidence="1">
    <location>
        <begin position="314"/>
        <end position="466"/>
    </location>
</feature>
<dbReference type="Proteomes" id="UP000886700">
    <property type="component" value="Unplaced"/>
</dbReference>
<gene>
    <name evidence="5" type="primary">Fhad1</name>
</gene>
<organism evidence="4 5">
    <name type="scientific">Mesocricetus auratus</name>
    <name type="common">Golden hamster</name>
    <dbReference type="NCBI Taxonomy" id="10036"/>
    <lineage>
        <taxon>Eukaryota</taxon>
        <taxon>Metazoa</taxon>
        <taxon>Chordata</taxon>
        <taxon>Craniata</taxon>
        <taxon>Vertebrata</taxon>
        <taxon>Euteleostomi</taxon>
        <taxon>Mammalia</taxon>
        <taxon>Eutheria</taxon>
        <taxon>Euarchontoglires</taxon>
        <taxon>Glires</taxon>
        <taxon>Rodentia</taxon>
        <taxon>Myomorpha</taxon>
        <taxon>Muroidea</taxon>
        <taxon>Cricetidae</taxon>
        <taxon>Cricetinae</taxon>
        <taxon>Mesocricetus</taxon>
    </lineage>
</organism>
<feature type="domain" description="FHA" evidence="3">
    <location>
        <begin position="18"/>
        <end position="69"/>
    </location>
</feature>
<dbReference type="GeneID" id="101833088"/>
<dbReference type="CDD" id="cd22700">
    <property type="entry name" value="FHA_FHAD1"/>
    <property type="match status" value="1"/>
</dbReference>
<dbReference type="InterPro" id="IPR052642">
    <property type="entry name" value="CC-FHA_domain"/>
</dbReference>
<accession>A0ABM2YF60</accession>
<feature type="region of interest" description="Disordered" evidence="2">
    <location>
        <begin position="978"/>
        <end position="1002"/>
    </location>
</feature>
<dbReference type="Gene3D" id="2.60.200.20">
    <property type="match status" value="1"/>
</dbReference>
<dbReference type="InterPro" id="IPR008984">
    <property type="entry name" value="SMAD_FHA_dom_sf"/>
</dbReference>
<dbReference type="InterPro" id="IPR000253">
    <property type="entry name" value="FHA_dom"/>
</dbReference>
<evidence type="ECO:0000313" key="4">
    <source>
        <dbReference type="Proteomes" id="UP000886700"/>
    </source>
</evidence>
<feature type="coiled-coil region" evidence="1">
    <location>
        <begin position="1309"/>
        <end position="1353"/>
    </location>
</feature>
<feature type="coiled-coil region" evidence="1">
    <location>
        <begin position="251"/>
        <end position="278"/>
    </location>
</feature>
<dbReference type="PANTHER" id="PTHR18853:SF7">
    <property type="entry name" value="FORKHEAD-ASSOCIATED DOMAIN-CONTAINING PROTEIN 1"/>
    <property type="match status" value="1"/>
</dbReference>
<keyword evidence="4" id="KW-1185">Reference proteome</keyword>
<protein>
    <submittedName>
        <fullName evidence="5">Forkhead-associated domain-containing protein 1 isoform X1</fullName>
    </submittedName>
</protein>
<feature type="coiled-coil region" evidence="1">
    <location>
        <begin position="886"/>
        <end position="959"/>
    </location>
</feature>
<feature type="compositionally biased region" description="Basic and acidic residues" evidence="2">
    <location>
        <begin position="978"/>
        <end position="988"/>
    </location>
</feature>
<evidence type="ECO:0000256" key="1">
    <source>
        <dbReference type="SAM" id="Coils"/>
    </source>
</evidence>
<dbReference type="PANTHER" id="PTHR18853">
    <property type="entry name" value="FORKHEAD-ASSOCIATED DOMAIN-CONTAINING PROTEIN 1-RELATED"/>
    <property type="match status" value="1"/>
</dbReference>
<evidence type="ECO:0000256" key="2">
    <source>
        <dbReference type="SAM" id="MobiDB-lite"/>
    </source>
</evidence>
<dbReference type="PROSITE" id="PS50006">
    <property type="entry name" value="FHA_DOMAIN"/>
    <property type="match status" value="1"/>
</dbReference>
<dbReference type="SMART" id="SM00240">
    <property type="entry name" value="FHA"/>
    <property type="match status" value="1"/>
</dbReference>
<dbReference type="SUPFAM" id="SSF49879">
    <property type="entry name" value="SMAD/FHA domain"/>
    <property type="match status" value="1"/>
</dbReference>